<protein>
    <submittedName>
        <fullName evidence="6">LysR family transcriptional regulator, glycine cleavage system transcriptional activator</fullName>
    </submittedName>
</protein>
<evidence type="ECO:0000259" key="5">
    <source>
        <dbReference type="PROSITE" id="PS50931"/>
    </source>
</evidence>
<dbReference type="Gene3D" id="3.40.190.10">
    <property type="entry name" value="Periplasmic binding protein-like II"/>
    <property type="match status" value="2"/>
</dbReference>
<evidence type="ECO:0000256" key="1">
    <source>
        <dbReference type="ARBA" id="ARBA00009437"/>
    </source>
</evidence>
<keyword evidence="4" id="KW-0804">Transcription</keyword>
<dbReference type="PRINTS" id="PR00039">
    <property type="entry name" value="HTHLYSR"/>
</dbReference>
<dbReference type="InterPro" id="IPR000847">
    <property type="entry name" value="LysR_HTH_N"/>
</dbReference>
<dbReference type="SUPFAM" id="SSF53850">
    <property type="entry name" value="Periplasmic binding protein-like II"/>
    <property type="match status" value="1"/>
</dbReference>
<dbReference type="STRING" id="420953.SAMN05192543_10581"/>
<dbReference type="AlphaFoldDB" id="A0A1I3MRP3"/>
<sequence length="300" mass="33558">MRLPSLRNLQVFEAAARYQSFREAAQSLFLTHGAVTRQVKALEEEMGIKLFARVGRRVVLTQHGQRLQLAMSGALQLISDAVNELRQETRPSPGRLRVTVVPSFANRWLMARIADFHAHHPSITVELVVTIAALDLSEKQIPLGIRTGNGKWDGLAAEKLATETLFPVISSAGVEGYDDLPSCPNDMLRYPLLNPYDEWERWFKRTGVNPASALHGTTYEDSSLLLRAVEERKGIALGRNWLVSDAIRDGVLRRLPGPAIQARLDYYVVYPTSYPLSDIARAFITWLHAQTANEPAHDPN</sequence>
<gene>
    <name evidence="6" type="ORF">SAMN05192543_10581</name>
</gene>
<dbReference type="PROSITE" id="PS50931">
    <property type="entry name" value="HTH_LYSR"/>
    <property type="match status" value="1"/>
</dbReference>
<accession>A0A1I3MRP3</accession>
<dbReference type="RefSeq" id="WP_091013151.1">
    <property type="nucleotide sequence ID" value="NZ_CP041745.1"/>
</dbReference>
<dbReference type="InterPro" id="IPR036388">
    <property type="entry name" value="WH-like_DNA-bd_sf"/>
</dbReference>
<evidence type="ECO:0000313" key="7">
    <source>
        <dbReference type="Proteomes" id="UP000199548"/>
    </source>
</evidence>
<evidence type="ECO:0000256" key="2">
    <source>
        <dbReference type="ARBA" id="ARBA00023015"/>
    </source>
</evidence>
<dbReference type="Proteomes" id="UP000199548">
    <property type="component" value="Unassembled WGS sequence"/>
</dbReference>
<feature type="domain" description="HTH lysR-type" evidence="5">
    <location>
        <begin position="4"/>
        <end position="61"/>
    </location>
</feature>
<dbReference type="PANTHER" id="PTHR30537:SF79">
    <property type="entry name" value="TRANSCRIPTIONAL REGULATOR-RELATED"/>
    <property type="match status" value="1"/>
</dbReference>
<dbReference type="InterPro" id="IPR036390">
    <property type="entry name" value="WH_DNA-bd_sf"/>
</dbReference>
<evidence type="ECO:0000313" key="6">
    <source>
        <dbReference type="EMBL" id="SFI99663.1"/>
    </source>
</evidence>
<dbReference type="Gene3D" id="1.10.10.10">
    <property type="entry name" value="Winged helix-like DNA-binding domain superfamily/Winged helix DNA-binding domain"/>
    <property type="match status" value="1"/>
</dbReference>
<proteinExistence type="inferred from homology"/>
<dbReference type="CDD" id="cd08432">
    <property type="entry name" value="PBP2_GcdR_TrpI_HvrB_AmpR_like"/>
    <property type="match status" value="1"/>
</dbReference>
<dbReference type="InterPro" id="IPR058163">
    <property type="entry name" value="LysR-type_TF_proteobact-type"/>
</dbReference>
<dbReference type="Pfam" id="PF00126">
    <property type="entry name" value="HTH_1"/>
    <property type="match status" value="1"/>
</dbReference>
<keyword evidence="3" id="KW-0238">DNA-binding</keyword>
<dbReference type="GO" id="GO:0003700">
    <property type="term" value="F:DNA-binding transcription factor activity"/>
    <property type="evidence" value="ECO:0007669"/>
    <property type="project" value="InterPro"/>
</dbReference>
<dbReference type="EMBL" id="FOQU01000005">
    <property type="protein sequence ID" value="SFI99663.1"/>
    <property type="molecule type" value="Genomic_DNA"/>
</dbReference>
<keyword evidence="2" id="KW-0805">Transcription regulation</keyword>
<dbReference type="PANTHER" id="PTHR30537">
    <property type="entry name" value="HTH-TYPE TRANSCRIPTIONAL REGULATOR"/>
    <property type="match status" value="1"/>
</dbReference>
<dbReference type="GO" id="GO:0043565">
    <property type="term" value="F:sequence-specific DNA binding"/>
    <property type="evidence" value="ECO:0007669"/>
    <property type="project" value="TreeGrafter"/>
</dbReference>
<dbReference type="OrthoDB" id="9178397at2"/>
<comment type="similarity">
    <text evidence="1">Belongs to the LysR transcriptional regulatory family.</text>
</comment>
<evidence type="ECO:0000256" key="3">
    <source>
        <dbReference type="ARBA" id="ARBA00023125"/>
    </source>
</evidence>
<organism evidence="6 7">
    <name type="scientific">Paraburkholderia megapolitana</name>
    <dbReference type="NCBI Taxonomy" id="420953"/>
    <lineage>
        <taxon>Bacteria</taxon>
        <taxon>Pseudomonadati</taxon>
        <taxon>Pseudomonadota</taxon>
        <taxon>Betaproteobacteria</taxon>
        <taxon>Burkholderiales</taxon>
        <taxon>Burkholderiaceae</taxon>
        <taxon>Paraburkholderia</taxon>
    </lineage>
</organism>
<name>A0A1I3MRP3_9BURK</name>
<dbReference type="SUPFAM" id="SSF46785">
    <property type="entry name" value="Winged helix' DNA-binding domain"/>
    <property type="match status" value="1"/>
</dbReference>
<evidence type="ECO:0000256" key="4">
    <source>
        <dbReference type="ARBA" id="ARBA00023163"/>
    </source>
</evidence>
<dbReference type="GO" id="GO:0006351">
    <property type="term" value="P:DNA-templated transcription"/>
    <property type="evidence" value="ECO:0007669"/>
    <property type="project" value="TreeGrafter"/>
</dbReference>
<dbReference type="Pfam" id="PF03466">
    <property type="entry name" value="LysR_substrate"/>
    <property type="match status" value="1"/>
</dbReference>
<dbReference type="InterPro" id="IPR005119">
    <property type="entry name" value="LysR_subst-bd"/>
</dbReference>
<reference evidence="6 7" key="1">
    <citation type="submission" date="2016-10" db="EMBL/GenBank/DDBJ databases">
        <authorList>
            <person name="de Groot N.N."/>
        </authorList>
    </citation>
    <scope>NUCLEOTIDE SEQUENCE [LARGE SCALE GENOMIC DNA]</scope>
    <source>
        <strain evidence="6 7">LMG 23650</strain>
    </source>
</reference>
<keyword evidence="7" id="KW-1185">Reference proteome</keyword>